<feature type="repeat" description="RCC1" evidence="2">
    <location>
        <begin position="453"/>
        <end position="504"/>
    </location>
</feature>
<dbReference type="InterPro" id="IPR051625">
    <property type="entry name" value="Signaling_Regulatory_Domain"/>
</dbReference>
<sequence length="729" mass="81520">MKQAKQNIFDRIAEASLREGKIRHHNLNSLSQKQQQKVIKLQKSLLYSGLHPISFNQSSTEISRFQGFLWDSLYNFPILSTNNTNDTQTFISAKEFTMLADEDLKDNIIAIHEKSPFNRSECVEIIEEPFGFETMWNGREDSIDSLLKFKSSEEKYLKAANTLLAREKINFSSNISAMKKDWNEPTPSSSILFDISQSNIESNRESISDYDFRCEIGLKEAWEHTLDNTLSSSEEAKISIIKESITSTVELIPEHTDDLSHNMFSSIEALKCARKEGMIRPSLLYDPSVTSKDEGDMRKTIREFLPKNVASKNKLGIGYQPPLASKLLPKVLTQSTTIAFTEDFDSLDSSSLNTDTDLPDPSSPLYRKMVICAGDTESAEIAGSIAFSGFISAAQLEFSDIESRSKGFINYKLFKKDTLTALFSPYILTNLLNMPVSWISCGFEHCCLLTASGKIMSWGYGISGCLGHGDTNSYIYPAIISSISNKLFIYLECGGYHTAAISAEGELFTWGRGDVNQLGIPKKALSKDEFGYRALNPLRVEFFYRNHNKIRGIACGEAHTLAFDSEGNIYAFGWAEDGQLGLPSNELKRNMKTKNIKQIKSLAEQRIIKVGAGAIFSAALSDEGQLFTWGNGEQGQLGLCNGAKFSDFPLPVEYLNKEFIIDFICGESHIICLSQTGRLYGWGMGIAGLFKNCQNAYPVGSEIICYQPRILSELVIAHRFITPKKYIED</sequence>
<dbReference type="Pfam" id="PF25390">
    <property type="entry name" value="WD40_RLD"/>
    <property type="match status" value="1"/>
</dbReference>
<dbReference type="Proteomes" id="UP001162131">
    <property type="component" value="Unassembled WGS sequence"/>
</dbReference>
<feature type="repeat" description="RCC1" evidence="2">
    <location>
        <begin position="567"/>
        <end position="623"/>
    </location>
</feature>
<dbReference type="AlphaFoldDB" id="A0AAU9ITS7"/>
<feature type="repeat" description="RCC1" evidence="2">
    <location>
        <begin position="624"/>
        <end position="676"/>
    </location>
</feature>
<dbReference type="EMBL" id="CAJZBQ010000016">
    <property type="protein sequence ID" value="CAG9316538.1"/>
    <property type="molecule type" value="Genomic_DNA"/>
</dbReference>
<evidence type="ECO:0000313" key="4">
    <source>
        <dbReference type="EMBL" id="CAG9316538.1"/>
    </source>
</evidence>
<dbReference type="PRINTS" id="PR00633">
    <property type="entry name" value="RCCNDNSATION"/>
</dbReference>
<proteinExistence type="predicted"/>
<dbReference type="InterPro" id="IPR009091">
    <property type="entry name" value="RCC1/BLIP-II"/>
</dbReference>
<evidence type="ECO:0000256" key="2">
    <source>
        <dbReference type="PROSITE-ProRule" id="PRU00235"/>
    </source>
</evidence>
<organism evidence="4 5">
    <name type="scientific">Blepharisma stoltei</name>
    <dbReference type="NCBI Taxonomy" id="1481888"/>
    <lineage>
        <taxon>Eukaryota</taxon>
        <taxon>Sar</taxon>
        <taxon>Alveolata</taxon>
        <taxon>Ciliophora</taxon>
        <taxon>Postciliodesmatophora</taxon>
        <taxon>Heterotrichea</taxon>
        <taxon>Heterotrichida</taxon>
        <taxon>Blepharismidae</taxon>
        <taxon>Blepharisma</taxon>
    </lineage>
</organism>
<dbReference type="SUPFAM" id="SSF50985">
    <property type="entry name" value="RCC1/BLIP-II"/>
    <property type="match status" value="1"/>
</dbReference>
<dbReference type="InterPro" id="IPR058923">
    <property type="entry name" value="RCC1-like_dom"/>
</dbReference>
<reference evidence="4" key="1">
    <citation type="submission" date="2021-09" db="EMBL/GenBank/DDBJ databases">
        <authorList>
            <consortium name="AG Swart"/>
            <person name="Singh M."/>
            <person name="Singh A."/>
            <person name="Seah K."/>
            <person name="Emmerich C."/>
        </authorList>
    </citation>
    <scope>NUCLEOTIDE SEQUENCE</scope>
    <source>
        <strain evidence="4">ATCC30299</strain>
    </source>
</reference>
<comment type="caution">
    <text evidence="4">The sequence shown here is derived from an EMBL/GenBank/DDBJ whole genome shotgun (WGS) entry which is preliminary data.</text>
</comment>
<evidence type="ECO:0000259" key="3">
    <source>
        <dbReference type="Pfam" id="PF25390"/>
    </source>
</evidence>
<protein>
    <recommendedName>
        <fullName evidence="3">RCC1-like domain-containing protein</fullName>
    </recommendedName>
</protein>
<name>A0AAU9ITS7_9CILI</name>
<feature type="domain" description="RCC1-like" evidence="3">
    <location>
        <begin position="371"/>
        <end position="640"/>
    </location>
</feature>
<dbReference type="InterPro" id="IPR000408">
    <property type="entry name" value="Reg_chr_condens"/>
</dbReference>
<keyword evidence="1" id="KW-0677">Repeat</keyword>
<dbReference type="PROSITE" id="PS50012">
    <property type="entry name" value="RCC1_3"/>
    <property type="match status" value="4"/>
</dbReference>
<accession>A0AAU9ITS7</accession>
<gene>
    <name evidence="4" type="ORF">BSTOLATCC_MIC16647</name>
</gene>
<feature type="repeat" description="RCC1" evidence="2">
    <location>
        <begin position="505"/>
        <end position="566"/>
    </location>
</feature>
<evidence type="ECO:0000313" key="5">
    <source>
        <dbReference type="Proteomes" id="UP001162131"/>
    </source>
</evidence>
<evidence type="ECO:0000256" key="1">
    <source>
        <dbReference type="ARBA" id="ARBA00022737"/>
    </source>
</evidence>
<dbReference type="Gene3D" id="2.130.10.30">
    <property type="entry name" value="Regulator of chromosome condensation 1/beta-lactamase-inhibitor protein II"/>
    <property type="match status" value="1"/>
</dbReference>
<keyword evidence="5" id="KW-1185">Reference proteome</keyword>
<dbReference type="PANTHER" id="PTHR22872">
    <property type="entry name" value="BTK-BINDING PROTEIN-RELATED"/>
    <property type="match status" value="1"/>
</dbReference>